<evidence type="ECO:0000313" key="2">
    <source>
        <dbReference type="Proteomes" id="UP000006166"/>
    </source>
</evidence>
<reference evidence="1 2" key="1">
    <citation type="journal article" date="2011" name="J. Bacteriol.">
        <title>Whole genome sequence of an unusual Borrelia burgdorferi sensu lato isolate.</title>
        <authorList>
            <person name="Casjens S.R."/>
            <person name="Fraser-Liggett C.M."/>
            <person name="Mongodin E.F."/>
            <person name="Qiu W.G."/>
            <person name="Dunn J.J."/>
            <person name="Luft B.J."/>
            <person name="Schutzer S.E."/>
        </authorList>
    </citation>
    <scope>NUCLEOTIDE SEQUENCE [LARGE SCALE GENOMIC DNA]</scope>
    <source>
        <strain evidence="1 2">SV1</strain>
    </source>
</reference>
<dbReference type="AlphaFoldDB" id="A0A826GU60"/>
<keyword evidence="1" id="KW-0614">Plasmid</keyword>
<dbReference type="EMBL" id="ABJZ02000006">
    <property type="protein sequence ID" value="EEH00270.1"/>
    <property type="molecule type" value="Genomic_DNA"/>
</dbReference>
<dbReference type="Proteomes" id="UP000006166">
    <property type="component" value="Unassembled WGS sequence"/>
</dbReference>
<name>A0A826GU60_9SPIR</name>
<keyword evidence="2" id="KW-1185">Reference proteome</keyword>
<proteinExistence type="predicted"/>
<accession>A0A826GU60</accession>
<gene>
    <name evidence="1" type="ORF">BSV1_M46</name>
</gene>
<organism evidence="1 2">
    <name type="scientific">Borreliella finlandensis</name>
    <dbReference type="NCBI Taxonomy" id="498741"/>
    <lineage>
        <taxon>Bacteria</taxon>
        <taxon>Pseudomonadati</taxon>
        <taxon>Spirochaetota</taxon>
        <taxon>Spirochaetia</taxon>
        <taxon>Spirochaetales</taxon>
        <taxon>Borreliaceae</taxon>
        <taxon>Borreliella</taxon>
    </lineage>
</organism>
<dbReference type="RefSeq" id="WP_008882857.1">
    <property type="nucleotide sequence ID" value="NZ_ABJZ02000006.1"/>
</dbReference>
<sequence>MKGNKPGIKRIMQKGIKKLIKINLIVTFFKNLGKDNGVFNFIKQVSIFGKIE</sequence>
<comment type="caution">
    <text evidence="1">The sequence shown here is derived from an EMBL/GenBank/DDBJ whole genome shotgun (WGS) entry which is preliminary data.</text>
</comment>
<geneLocation type="plasmid" evidence="1">
    <name>lp32-6</name>
</geneLocation>
<protein>
    <submittedName>
        <fullName evidence="1">Uncharacterized protein</fullName>
    </submittedName>
</protein>
<evidence type="ECO:0000313" key="1">
    <source>
        <dbReference type="EMBL" id="EEH00270.1"/>
    </source>
</evidence>